<dbReference type="InterPro" id="IPR007203">
    <property type="entry name" value="ORMDL"/>
</dbReference>
<evidence type="ECO:0000256" key="7">
    <source>
        <dbReference type="ARBA" id="ARBA00023136"/>
    </source>
</evidence>
<feature type="transmembrane region" description="Helical" evidence="11">
    <location>
        <begin position="105"/>
        <end position="126"/>
    </location>
</feature>
<evidence type="ECO:0000256" key="9">
    <source>
        <dbReference type="ARBA" id="ARBA00023224"/>
    </source>
</evidence>
<evidence type="ECO:0000259" key="12">
    <source>
        <dbReference type="PROSITE" id="PS50262"/>
    </source>
</evidence>
<comment type="similarity">
    <text evidence="3">Belongs to the G-protein coupled receptor 1 family.</text>
</comment>
<evidence type="ECO:0000256" key="6">
    <source>
        <dbReference type="ARBA" id="ARBA00023040"/>
    </source>
</evidence>
<sequence length="742" mass="86397">MLSFQLTATLATSIDVVEPSNEINLTMLENRAFSEQMPECNDEFIGIVNFTEFNFPGTVKTKPFGLDEYFKISLYVVVMLASLFGNLAVVVAVSLKRTLRVTVNLYLANLAVADILICVCCMWVHLVNHLTAPVYVLGPLLCKFNGFAQMTCLTSSVLTLSAISCDRTMAIMFPLRSRVTKQRTDAVIGAIWLFSFAIAAPFLIFRRLQILQWSDYTETNCLEVWPSNMMYSSELGTCIQRHNFKRAYYTLVTTTLFFAPVFIMMSAYSAIIWKLWVNKVPGEAHYNNIRQQKKSKRKVIQMVIVVLLVFVICWLPLQLIVLYSIYVHSTDDGVLPEWFPKLSYYSTFIAYSNSAFNPLIYGGFNKNFRNALCNNALCGLWTKQNRPLNRPHTLDEYNTRVQYEDDVLYGRRSPTTTAPKRNSRKRSNPTKKSNNKKNKSTKKKSINSKSGRRLTSRSTDMEPKWRIVRIENDRHVDTNMLFGTFGEVNPNSQWLNARGIWLFYIMVIIIVHLILLSMPFLTVPIVWTLTNLIHNTFMFIFLHLLKGTPWESADQGKFRLQTHWEQIDDGVQFTATRKFLTILPIVLFFLTNFYTQYDTFHFTINFISLMFVLLPKFPQFHGDHFMQKFTENIICISNDRLSYHQIRDDHDGDDYWVTIPKANGNFENVHSILYFENKKVRYIWDNDVRELIKLHDQKRRQMIYGLNEIVVNIQSVFNILYQKVLEPFYISSIQCNHIQEMP</sequence>
<dbReference type="PANTHER" id="PTHR24243">
    <property type="entry name" value="G-PROTEIN COUPLED RECEPTOR"/>
    <property type="match status" value="1"/>
</dbReference>
<evidence type="ECO:0000256" key="8">
    <source>
        <dbReference type="ARBA" id="ARBA00023170"/>
    </source>
</evidence>
<protein>
    <recommendedName>
        <fullName evidence="12">G-protein coupled receptors family 1 profile domain-containing protein</fullName>
    </recommendedName>
</protein>
<evidence type="ECO:0000256" key="11">
    <source>
        <dbReference type="SAM" id="Phobius"/>
    </source>
</evidence>
<keyword evidence="6" id="KW-0297">G-protein coupled receptor</keyword>
<dbReference type="GO" id="GO:2000303">
    <property type="term" value="P:regulation of ceramide biosynthetic process"/>
    <property type="evidence" value="ECO:0007669"/>
    <property type="project" value="UniProtKB-ARBA"/>
</dbReference>
<comment type="similarity">
    <text evidence="2">Belongs to the ORM family.</text>
</comment>
<comment type="subcellular location">
    <subcellularLocation>
        <location evidence="1">Membrane</location>
        <topology evidence="1">Multi-pass membrane protein</topology>
    </subcellularLocation>
</comment>
<dbReference type="Gene3D" id="1.20.1070.10">
    <property type="entry name" value="Rhodopsin 7-helix transmembrane proteins"/>
    <property type="match status" value="1"/>
</dbReference>
<keyword evidence="4 11" id="KW-0812">Transmembrane</keyword>
<feature type="compositionally biased region" description="Basic residues" evidence="10">
    <location>
        <begin position="421"/>
        <end position="455"/>
    </location>
</feature>
<reference evidence="13" key="1">
    <citation type="submission" date="2022-12" db="EMBL/GenBank/DDBJ databases">
        <title>Genome assemblies of Blomia tropicalis.</title>
        <authorList>
            <person name="Cui Y."/>
        </authorList>
    </citation>
    <scope>NUCLEOTIDE SEQUENCE</scope>
    <source>
        <tissue evidence="13">Adult mites</tissue>
    </source>
</reference>
<dbReference type="AlphaFoldDB" id="A0A9Q0RTA8"/>
<feature type="transmembrane region" description="Helical" evidence="11">
    <location>
        <begin position="72"/>
        <end position="93"/>
    </location>
</feature>
<evidence type="ECO:0000256" key="5">
    <source>
        <dbReference type="ARBA" id="ARBA00022989"/>
    </source>
</evidence>
<evidence type="ECO:0000256" key="2">
    <source>
        <dbReference type="ARBA" id="ARBA00007649"/>
    </source>
</evidence>
<dbReference type="Pfam" id="PF00001">
    <property type="entry name" value="7tm_1"/>
    <property type="match status" value="1"/>
</dbReference>
<keyword evidence="9" id="KW-0807">Transducer</keyword>
<feature type="region of interest" description="Disordered" evidence="10">
    <location>
        <begin position="411"/>
        <end position="459"/>
    </location>
</feature>
<dbReference type="Proteomes" id="UP001142055">
    <property type="component" value="Chromosome 1"/>
</dbReference>
<dbReference type="GO" id="GO:0004930">
    <property type="term" value="F:G protein-coupled receptor activity"/>
    <property type="evidence" value="ECO:0007669"/>
    <property type="project" value="UniProtKB-KW"/>
</dbReference>
<evidence type="ECO:0000256" key="4">
    <source>
        <dbReference type="ARBA" id="ARBA00022692"/>
    </source>
</evidence>
<dbReference type="PRINTS" id="PR00237">
    <property type="entry name" value="GPCRRHODOPSN"/>
</dbReference>
<feature type="transmembrane region" description="Helical" evidence="11">
    <location>
        <begin position="579"/>
        <end position="594"/>
    </location>
</feature>
<feature type="transmembrane region" description="Helical" evidence="11">
    <location>
        <begin position="525"/>
        <end position="545"/>
    </location>
</feature>
<feature type="transmembrane region" description="Helical" evidence="11">
    <location>
        <begin position="342"/>
        <end position="361"/>
    </location>
</feature>
<feature type="transmembrane region" description="Helical" evidence="11">
    <location>
        <begin position="256"/>
        <end position="277"/>
    </location>
</feature>
<evidence type="ECO:0000313" key="13">
    <source>
        <dbReference type="EMBL" id="KAJ6225669.1"/>
    </source>
</evidence>
<keyword evidence="14" id="KW-1185">Reference proteome</keyword>
<gene>
    <name evidence="13" type="ORF">RDWZM_004214</name>
</gene>
<feature type="transmembrane region" description="Helical" evidence="11">
    <location>
        <begin position="298"/>
        <end position="322"/>
    </location>
</feature>
<evidence type="ECO:0000256" key="3">
    <source>
        <dbReference type="ARBA" id="ARBA00010663"/>
    </source>
</evidence>
<keyword evidence="8" id="KW-0675">Receptor</keyword>
<dbReference type="PANTHER" id="PTHR24243:SF208">
    <property type="entry name" value="PYROKININ-1 RECEPTOR"/>
    <property type="match status" value="1"/>
</dbReference>
<evidence type="ECO:0000256" key="1">
    <source>
        <dbReference type="ARBA" id="ARBA00004141"/>
    </source>
</evidence>
<dbReference type="EMBL" id="JAPWDV010000001">
    <property type="protein sequence ID" value="KAJ6225669.1"/>
    <property type="molecule type" value="Genomic_DNA"/>
</dbReference>
<dbReference type="Pfam" id="PF04061">
    <property type="entry name" value="ORMDL"/>
    <property type="match status" value="1"/>
</dbReference>
<name>A0A9Q0RTA8_BLOTA</name>
<keyword evidence="7 11" id="KW-0472">Membrane</keyword>
<dbReference type="InterPro" id="IPR017452">
    <property type="entry name" value="GPCR_Rhodpsn_7TM"/>
</dbReference>
<proteinExistence type="inferred from homology"/>
<comment type="caution">
    <text evidence="13">The sequence shown here is derived from an EMBL/GenBank/DDBJ whole genome shotgun (WGS) entry which is preliminary data.</text>
</comment>
<keyword evidence="5 11" id="KW-1133">Transmembrane helix</keyword>
<accession>A0A9Q0RTA8</accession>
<feature type="domain" description="G-protein coupled receptors family 1 profile" evidence="12">
    <location>
        <begin position="85"/>
        <end position="361"/>
    </location>
</feature>
<dbReference type="GO" id="GO:0005789">
    <property type="term" value="C:endoplasmic reticulum membrane"/>
    <property type="evidence" value="ECO:0007669"/>
    <property type="project" value="InterPro"/>
</dbReference>
<dbReference type="InterPro" id="IPR000276">
    <property type="entry name" value="GPCR_Rhodpsn"/>
</dbReference>
<feature type="transmembrane region" description="Helical" evidence="11">
    <location>
        <begin position="146"/>
        <end position="165"/>
    </location>
</feature>
<feature type="transmembrane region" description="Helical" evidence="11">
    <location>
        <begin position="186"/>
        <end position="205"/>
    </location>
</feature>
<evidence type="ECO:0000256" key="10">
    <source>
        <dbReference type="SAM" id="MobiDB-lite"/>
    </source>
</evidence>
<dbReference type="PROSITE" id="PS50262">
    <property type="entry name" value="G_PROTEIN_RECEP_F1_2"/>
    <property type="match status" value="1"/>
</dbReference>
<evidence type="ECO:0000313" key="14">
    <source>
        <dbReference type="Proteomes" id="UP001142055"/>
    </source>
</evidence>
<dbReference type="SUPFAM" id="SSF81321">
    <property type="entry name" value="Family A G protein-coupled receptor-like"/>
    <property type="match status" value="1"/>
</dbReference>
<feature type="transmembrane region" description="Helical" evidence="11">
    <location>
        <begin position="501"/>
        <end position="519"/>
    </location>
</feature>
<organism evidence="13 14">
    <name type="scientific">Blomia tropicalis</name>
    <name type="common">Mite</name>
    <dbReference type="NCBI Taxonomy" id="40697"/>
    <lineage>
        <taxon>Eukaryota</taxon>
        <taxon>Metazoa</taxon>
        <taxon>Ecdysozoa</taxon>
        <taxon>Arthropoda</taxon>
        <taxon>Chelicerata</taxon>
        <taxon>Arachnida</taxon>
        <taxon>Acari</taxon>
        <taxon>Acariformes</taxon>
        <taxon>Sarcoptiformes</taxon>
        <taxon>Astigmata</taxon>
        <taxon>Glycyphagoidea</taxon>
        <taxon>Echimyopodidae</taxon>
        <taxon>Blomia</taxon>
    </lineage>
</organism>